<dbReference type="PROSITE" id="PS51296">
    <property type="entry name" value="RIESKE"/>
    <property type="match status" value="1"/>
</dbReference>
<dbReference type="CDD" id="cd03529">
    <property type="entry name" value="Rieske_NirD"/>
    <property type="match status" value="1"/>
</dbReference>
<dbReference type="GO" id="GO:0004497">
    <property type="term" value="F:monooxygenase activity"/>
    <property type="evidence" value="ECO:0007669"/>
    <property type="project" value="UniProtKB-ARBA"/>
</dbReference>
<organism evidence="8 9">
    <name type="scientific">Actinotalea fermentans</name>
    <dbReference type="NCBI Taxonomy" id="43671"/>
    <lineage>
        <taxon>Bacteria</taxon>
        <taxon>Bacillati</taxon>
        <taxon>Actinomycetota</taxon>
        <taxon>Actinomycetes</taxon>
        <taxon>Micrococcales</taxon>
        <taxon>Cellulomonadaceae</taxon>
        <taxon>Actinotalea</taxon>
    </lineage>
</organism>
<dbReference type="PANTHER" id="PTHR40562">
    <property type="match status" value="1"/>
</dbReference>
<dbReference type="InterPro" id="IPR036922">
    <property type="entry name" value="Rieske_2Fe-2S_sf"/>
</dbReference>
<keyword evidence="9" id="KW-1185">Reference proteome</keyword>
<evidence type="ECO:0000259" key="7">
    <source>
        <dbReference type="PROSITE" id="PS51296"/>
    </source>
</evidence>
<dbReference type="InterPro" id="IPR017881">
    <property type="entry name" value="NirD"/>
</dbReference>
<evidence type="ECO:0000256" key="2">
    <source>
        <dbReference type="ARBA" id="ARBA00022723"/>
    </source>
</evidence>
<keyword evidence="6" id="KW-0534">Nitrate assimilation</keyword>
<dbReference type="AlphaFoldDB" id="A0A511YUD1"/>
<dbReference type="SUPFAM" id="SSF50022">
    <property type="entry name" value="ISP domain"/>
    <property type="match status" value="1"/>
</dbReference>
<dbReference type="GO" id="GO:0008942">
    <property type="term" value="F:nitrite reductase [NAD(P)H] activity"/>
    <property type="evidence" value="ECO:0007669"/>
    <property type="project" value="InterPro"/>
</dbReference>
<dbReference type="NCBIfam" id="TIGR02378">
    <property type="entry name" value="nirD_assim_sml"/>
    <property type="match status" value="1"/>
</dbReference>
<dbReference type="PANTHER" id="PTHR40562:SF1">
    <property type="entry name" value="NITRITE REDUCTASE (NADH) SMALL SUBUNIT"/>
    <property type="match status" value="1"/>
</dbReference>
<accession>A0A511YUD1</accession>
<reference evidence="8 9" key="1">
    <citation type="submission" date="2019-07" db="EMBL/GenBank/DDBJ databases">
        <title>Whole genome shotgun sequence of Actinotalea fermentans NBRC 105374.</title>
        <authorList>
            <person name="Hosoyama A."/>
            <person name="Uohara A."/>
            <person name="Ohji S."/>
            <person name="Ichikawa N."/>
        </authorList>
    </citation>
    <scope>NUCLEOTIDE SEQUENCE [LARGE SCALE GENOMIC DNA]</scope>
    <source>
        <strain evidence="8 9">NBRC 105374</strain>
    </source>
</reference>
<dbReference type="InterPro" id="IPR017941">
    <property type="entry name" value="Rieske_2Fe-2S"/>
</dbReference>
<sequence>MRAGTDVSTARAGTGPNTPWIPVCRLADLAPERGAAALVAGEQVALVRTVDDDVHAVDQRDPFSGAHVMSRGIVGSRGAALTLTSPMHKQVFDLRTGECLEAMGREPQALRVWPVRVTCGVVEVRRP</sequence>
<keyword evidence="2" id="KW-0479">Metal-binding</keyword>
<proteinExistence type="predicted"/>
<evidence type="ECO:0000313" key="9">
    <source>
        <dbReference type="Proteomes" id="UP000321484"/>
    </source>
</evidence>
<dbReference type="GO" id="GO:0051537">
    <property type="term" value="F:2 iron, 2 sulfur cluster binding"/>
    <property type="evidence" value="ECO:0007669"/>
    <property type="project" value="UniProtKB-KW"/>
</dbReference>
<evidence type="ECO:0000256" key="5">
    <source>
        <dbReference type="ARBA" id="ARBA00023014"/>
    </source>
</evidence>
<dbReference type="Pfam" id="PF13806">
    <property type="entry name" value="Rieske_2"/>
    <property type="match status" value="1"/>
</dbReference>
<dbReference type="GO" id="GO:0016705">
    <property type="term" value="F:oxidoreductase activity, acting on paired donors, with incorporation or reduction of molecular oxygen"/>
    <property type="evidence" value="ECO:0007669"/>
    <property type="project" value="UniProtKB-ARBA"/>
</dbReference>
<keyword evidence="3" id="KW-0560">Oxidoreductase</keyword>
<dbReference type="GO" id="GO:0042128">
    <property type="term" value="P:nitrate assimilation"/>
    <property type="evidence" value="ECO:0007669"/>
    <property type="project" value="UniProtKB-KW"/>
</dbReference>
<dbReference type="PROSITE" id="PS51300">
    <property type="entry name" value="NIRD"/>
    <property type="match status" value="1"/>
</dbReference>
<evidence type="ECO:0000256" key="3">
    <source>
        <dbReference type="ARBA" id="ARBA00023002"/>
    </source>
</evidence>
<evidence type="ECO:0000256" key="6">
    <source>
        <dbReference type="ARBA" id="ARBA00023063"/>
    </source>
</evidence>
<dbReference type="Proteomes" id="UP000321484">
    <property type="component" value="Unassembled WGS sequence"/>
</dbReference>
<dbReference type="InterPro" id="IPR012748">
    <property type="entry name" value="Rieske-like_NirD"/>
</dbReference>
<evidence type="ECO:0000256" key="4">
    <source>
        <dbReference type="ARBA" id="ARBA00023004"/>
    </source>
</evidence>
<protein>
    <recommendedName>
        <fullName evidence="7">Rieske domain-containing protein</fullName>
    </recommendedName>
</protein>
<dbReference type="EMBL" id="BJYK01000001">
    <property type="protein sequence ID" value="GEN78802.1"/>
    <property type="molecule type" value="Genomic_DNA"/>
</dbReference>
<gene>
    <name evidence="8" type="ORF">AFE02nite_05360</name>
</gene>
<keyword evidence="5" id="KW-0411">Iron-sulfur</keyword>
<name>A0A511YUD1_9CELL</name>
<feature type="domain" description="Rieske" evidence="7">
    <location>
        <begin position="21"/>
        <end position="124"/>
    </location>
</feature>
<evidence type="ECO:0000256" key="1">
    <source>
        <dbReference type="ARBA" id="ARBA00022714"/>
    </source>
</evidence>
<keyword evidence="1" id="KW-0001">2Fe-2S</keyword>
<keyword evidence="4" id="KW-0408">Iron</keyword>
<comment type="caution">
    <text evidence="8">The sequence shown here is derived from an EMBL/GenBank/DDBJ whole genome shotgun (WGS) entry which is preliminary data.</text>
</comment>
<dbReference type="GO" id="GO:0046872">
    <property type="term" value="F:metal ion binding"/>
    <property type="evidence" value="ECO:0007669"/>
    <property type="project" value="UniProtKB-KW"/>
</dbReference>
<evidence type="ECO:0000313" key="8">
    <source>
        <dbReference type="EMBL" id="GEN78802.1"/>
    </source>
</evidence>
<dbReference type="RefSeq" id="WP_261765394.1">
    <property type="nucleotide sequence ID" value="NZ_BJYK01000001.1"/>
</dbReference>
<dbReference type="Gene3D" id="2.102.10.10">
    <property type="entry name" value="Rieske [2Fe-2S] iron-sulphur domain"/>
    <property type="match status" value="1"/>
</dbReference>